<dbReference type="InterPro" id="IPR002172">
    <property type="entry name" value="LDrepeatLR_classA_rpt"/>
</dbReference>
<evidence type="ECO:0000256" key="6">
    <source>
        <dbReference type="ARBA" id="ARBA00023180"/>
    </source>
</evidence>
<dbReference type="CDD" id="cd00112">
    <property type="entry name" value="LDLa"/>
    <property type="match status" value="1"/>
</dbReference>
<dbReference type="PROSITE" id="PS50068">
    <property type="entry name" value="LDLRA_2"/>
    <property type="match status" value="1"/>
</dbReference>
<dbReference type="InterPro" id="IPR023415">
    <property type="entry name" value="LDLR_class-A_CS"/>
</dbReference>
<keyword evidence="2" id="KW-0732">Signal</keyword>
<feature type="disulfide bond" evidence="7">
    <location>
        <begin position="403"/>
        <end position="418"/>
    </location>
</feature>
<feature type="disulfide bond" evidence="7">
    <location>
        <begin position="391"/>
        <end position="409"/>
    </location>
</feature>
<dbReference type="InterPro" id="IPR006202">
    <property type="entry name" value="Neur_chan_lig-bd"/>
</dbReference>
<evidence type="ECO:0000256" key="7">
    <source>
        <dbReference type="PROSITE-ProRule" id="PRU00124"/>
    </source>
</evidence>
<dbReference type="Pfam" id="PF00059">
    <property type="entry name" value="Lectin_C"/>
    <property type="match status" value="1"/>
</dbReference>
<evidence type="ECO:0000256" key="5">
    <source>
        <dbReference type="ARBA" id="ARBA00023157"/>
    </source>
</evidence>
<dbReference type="SUPFAM" id="SSF56436">
    <property type="entry name" value="C-type lectin-like"/>
    <property type="match status" value="1"/>
</dbReference>
<dbReference type="EMBL" id="JAXCGZ010012153">
    <property type="protein sequence ID" value="KAK7073749.1"/>
    <property type="molecule type" value="Genomic_DNA"/>
</dbReference>
<dbReference type="AlphaFoldDB" id="A0AAN9A4C8"/>
<dbReference type="Gene3D" id="3.10.100.10">
    <property type="entry name" value="Mannose-Binding Protein A, subunit A"/>
    <property type="match status" value="1"/>
</dbReference>
<dbReference type="Gene3D" id="2.60.120.200">
    <property type="match status" value="1"/>
</dbReference>
<name>A0AAN9A4C8_HALRR</name>
<dbReference type="Pfam" id="PF02931">
    <property type="entry name" value="Neur_chan_LBD"/>
    <property type="match status" value="1"/>
</dbReference>
<dbReference type="InterPro" id="IPR016187">
    <property type="entry name" value="CTDL_fold"/>
</dbReference>
<comment type="subcellular location">
    <subcellularLocation>
        <location evidence="1">Membrane</location>
    </subcellularLocation>
</comment>
<keyword evidence="3" id="KW-0677">Repeat</keyword>
<dbReference type="SUPFAM" id="SSF57424">
    <property type="entry name" value="LDL receptor-like module"/>
    <property type="match status" value="1"/>
</dbReference>
<feature type="non-terminal residue" evidence="9">
    <location>
        <position position="629"/>
    </location>
</feature>
<organism evidence="9 10">
    <name type="scientific">Halocaridina rubra</name>
    <name type="common">Hawaiian red shrimp</name>
    <dbReference type="NCBI Taxonomy" id="373956"/>
    <lineage>
        <taxon>Eukaryota</taxon>
        <taxon>Metazoa</taxon>
        <taxon>Ecdysozoa</taxon>
        <taxon>Arthropoda</taxon>
        <taxon>Crustacea</taxon>
        <taxon>Multicrustacea</taxon>
        <taxon>Malacostraca</taxon>
        <taxon>Eumalacostraca</taxon>
        <taxon>Eucarida</taxon>
        <taxon>Decapoda</taxon>
        <taxon>Pleocyemata</taxon>
        <taxon>Caridea</taxon>
        <taxon>Atyoidea</taxon>
        <taxon>Atyidae</taxon>
        <taxon>Halocaridina</taxon>
    </lineage>
</organism>
<dbReference type="SUPFAM" id="SSF63712">
    <property type="entry name" value="Nicotinic receptor ligand binding domain-like"/>
    <property type="match status" value="1"/>
</dbReference>
<dbReference type="InterPro" id="IPR018000">
    <property type="entry name" value="Neurotransmitter_ion_chnl_CS"/>
</dbReference>
<keyword evidence="6" id="KW-0325">Glycoprotein</keyword>
<dbReference type="Proteomes" id="UP001381693">
    <property type="component" value="Unassembled WGS sequence"/>
</dbReference>
<feature type="domain" description="C-type lectin" evidence="8">
    <location>
        <begin position="160"/>
        <end position="284"/>
    </location>
</feature>
<evidence type="ECO:0000256" key="1">
    <source>
        <dbReference type="ARBA" id="ARBA00004370"/>
    </source>
</evidence>
<keyword evidence="4" id="KW-0472">Membrane</keyword>
<evidence type="ECO:0000313" key="10">
    <source>
        <dbReference type="Proteomes" id="UP001381693"/>
    </source>
</evidence>
<evidence type="ECO:0000256" key="4">
    <source>
        <dbReference type="ARBA" id="ARBA00023136"/>
    </source>
</evidence>
<dbReference type="SMART" id="SM00192">
    <property type="entry name" value="LDLa"/>
    <property type="match status" value="1"/>
</dbReference>
<dbReference type="InterPro" id="IPR016186">
    <property type="entry name" value="C-type_lectin-like/link_sf"/>
</dbReference>
<dbReference type="PROSITE" id="PS00236">
    <property type="entry name" value="NEUROTR_ION_CHANNEL"/>
    <property type="match status" value="1"/>
</dbReference>
<evidence type="ECO:0000256" key="2">
    <source>
        <dbReference type="ARBA" id="ARBA00022729"/>
    </source>
</evidence>
<dbReference type="InterPro" id="IPR013320">
    <property type="entry name" value="ConA-like_dom_sf"/>
</dbReference>
<dbReference type="GO" id="GO:0016020">
    <property type="term" value="C:membrane"/>
    <property type="evidence" value="ECO:0007669"/>
    <property type="project" value="UniProtKB-SubCell"/>
</dbReference>
<dbReference type="CDD" id="cd00037">
    <property type="entry name" value="CLECT"/>
    <property type="match status" value="1"/>
</dbReference>
<sequence>LAPNKKEMHILCCNGMVVTAVKYTIRMFKWSHIAVGLNLTAEVLYVMHDDLVTEIPLQVNQNASGPKRELSIQGGGRLVVGQRLYSLNGSHHILETLDGEIADYRIYDIYLTHADMNAFLTCKNPVISKSPLIDLENGRLSLVGEIWIRETELSEICSKHTTRFFLFFVDKLNFHDALEWCKKLQGDVIVPQDPEVNQMLFHKFSPYSEKCQSIWTYMYWIGIQGNLATTDWERSSDRGPVDWYNFLPQYKMVTSESLCVAAVSHSPYKWAACPCDMETCTLCNFTLQPIFRMRGLCKTSLLDRSYSFRENDLYHLEFDGTTHTMIIKENNTWVMRSRLYHDVGAKMLVSGTGEYPVGVHMWEIYGDRCDTKMVSLTPLLLTACNVTEFTCHDGSCIPKISRCDMAMDCKDQSDEINCTIVLLPFGYSEKIAPPTSFSEPLPVLLSLNIRSIREFDLVAFRLGADMLITTKWIDERLKFKNLRPKYRANKMETFQDVWIPRIRITDGTQSAVAVETYFQGLYVTRVDDPLPDDDSIVLEDKVYDGINNMMVFEEEETLTFMCQFTLRMYPFDRQMCFVEFIMHDLASDFGIFRMDGSGIAFTGERILLEYQLISETFTNYTKDSVSRVK</sequence>
<comment type="caution">
    <text evidence="9">The sequence shown here is derived from an EMBL/GenBank/DDBJ whole genome shotgun (WGS) entry which is preliminary data.</text>
</comment>
<dbReference type="InterPro" id="IPR036734">
    <property type="entry name" value="Neur_chan_lig-bd_sf"/>
</dbReference>
<proteinExistence type="predicted"/>
<evidence type="ECO:0000259" key="8">
    <source>
        <dbReference type="PROSITE" id="PS50041"/>
    </source>
</evidence>
<dbReference type="GO" id="GO:0005230">
    <property type="term" value="F:extracellular ligand-gated monoatomic ion channel activity"/>
    <property type="evidence" value="ECO:0007669"/>
    <property type="project" value="InterPro"/>
</dbReference>
<protein>
    <recommendedName>
        <fullName evidence="8">C-type lectin domain-containing protein</fullName>
    </recommendedName>
</protein>
<dbReference type="Gene3D" id="2.70.170.10">
    <property type="entry name" value="Neurotransmitter-gated ion-channel ligand-binding domain"/>
    <property type="match status" value="1"/>
</dbReference>
<evidence type="ECO:0000313" key="9">
    <source>
        <dbReference type="EMBL" id="KAK7073749.1"/>
    </source>
</evidence>
<gene>
    <name evidence="9" type="ORF">SK128_028594</name>
</gene>
<dbReference type="Pfam" id="PF00057">
    <property type="entry name" value="Ldl_recept_a"/>
    <property type="match status" value="1"/>
</dbReference>
<dbReference type="SUPFAM" id="SSF49899">
    <property type="entry name" value="Concanavalin A-like lectins/glucanases"/>
    <property type="match status" value="1"/>
</dbReference>
<feature type="non-terminal residue" evidence="9">
    <location>
        <position position="1"/>
    </location>
</feature>
<reference evidence="9 10" key="1">
    <citation type="submission" date="2023-11" db="EMBL/GenBank/DDBJ databases">
        <title>Halocaridina rubra genome assembly.</title>
        <authorList>
            <person name="Smith C."/>
        </authorList>
    </citation>
    <scope>NUCLEOTIDE SEQUENCE [LARGE SCALE GENOMIC DNA]</scope>
    <source>
        <strain evidence="9">EP-1</strain>
        <tissue evidence="9">Whole</tissue>
    </source>
</reference>
<evidence type="ECO:0000256" key="3">
    <source>
        <dbReference type="ARBA" id="ARBA00022737"/>
    </source>
</evidence>
<dbReference type="PROSITE" id="PS01209">
    <property type="entry name" value="LDLRA_1"/>
    <property type="match status" value="1"/>
</dbReference>
<dbReference type="FunFam" id="4.10.400.10:FF:000034">
    <property type="entry name" value="Low-density lipoprotein receptor-related protein 2"/>
    <property type="match status" value="1"/>
</dbReference>
<dbReference type="PROSITE" id="PS50041">
    <property type="entry name" value="C_TYPE_LECTIN_2"/>
    <property type="match status" value="1"/>
</dbReference>
<accession>A0AAN9A4C8</accession>
<keyword evidence="10" id="KW-1185">Reference proteome</keyword>
<dbReference type="InterPro" id="IPR001304">
    <property type="entry name" value="C-type_lectin-like"/>
</dbReference>
<feature type="disulfide bond" evidence="7">
    <location>
        <begin position="384"/>
        <end position="396"/>
    </location>
</feature>
<dbReference type="InterPro" id="IPR036055">
    <property type="entry name" value="LDL_receptor-like_sf"/>
</dbReference>
<keyword evidence="5 7" id="KW-1015">Disulfide bond</keyword>
<dbReference type="Gene3D" id="4.10.400.10">
    <property type="entry name" value="Low-density Lipoprotein Receptor"/>
    <property type="match status" value="1"/>
</dbReference>